<evidence type="ECO:0000313" key="2">
    <source>
        <dbReference type="EMBL" id="KAL3082784.1"/>
    </source>
</evidence>
<evidence type="ECO:0000313" key="3">
    <source>
        <dbReference type="Proteomes" id="UP001620645"/>
    </source>
</evidence>
<sequence>MRTERIGVGVAFNAEMKINEVDVEEEILHGSECEFIEATFQWADFACVSSELGPETSTPQIILEEEQPRRRLKRKKIVRKKRSSTMDSLELTKALMDMNCSHNRSPLGTQYLNVDIDIEAGQETSSTDGIIGLESIEYAESESSVALIEEDYMDVDVEIVDFEKEEDTGAILSTAVPPKYQNIVERIRIQPKMDAISRLLEDEVIAEAEEDECQFEATESFVTAFGIEGTSRIEEHLKELTIENFANEKECKREKEEREGGSDEKEKQIALKEITMAKKESEENGKNKLKPKEEEGNSKKENKMAKKESEENGKKELKPKEEEEDQSKKEITMVKKESEENGKNKLKPKEEEGNSKNENKMAKKESEENGKKELKPKEEEEEDQSKKEITMVKKESEENGKNKLKPKEEEGNSKNENKMAKKESEENGKKELKPKEEEEEDQSKKEITMVKKESEEKRQK</sequence>
<evidence type="ECO:0000256" key="1">
    <source>
        <dbReference type="SAM" id="MobiDB-lite"/>
    </source>
</evidence>
<comment type="caution">
    <text evidence="2">The sequence shown here is derived from an EMBL/GenBank/DDBJ whole genome shotgun (WGS) entry which is preliminary data.</text>
</comment>
<protein>
    <submittedName>
        <fullName evidence="2">Uncharacterized protein</fullName>
    </submittedName>
</protein>
<reference evidence="2 3" key="1">
    <citation type="submission" date="2024-10" db="EMBL/GenBank/DDBJ databases">
        <authorList>
            <person name="Kim D."/>
        </authorList>
    </citation>
    <scope>NUCLEOTIDE SEQUENCE [LARGE SCALE GENOMIC DNA]</scope>
    <source>
        <strain evidence="2">Taebaek</strain>
    </source>
</reference>
<gene>
    <name evidence="2" type="ORF">niasHS_010586</name>
</gene>
<accession>A0ABD2IRZ4</accession>
<keyword evidence="3" id="KW-1185">Reference proteome</keyword>
<dbReference type="Pfam" id="PF05262">
    <property type="entry name" value="Borrelia_P83"/>
    <property type="match status" value="1"/>
</dbReference>
<dbReference type="Proteomes" id="UP001620645">
    <property type="component" value="Unassembled WGS sequence"/>
</dbReference>
<feature type="region of interest" description="Disordered" evidence="1">
    <location>
        <begin position="250"/>
        <end position="460"/>
    </location>
</feature>
<dbReference type="InterPro" id="IPR007926">
    <property type="entry name" value="Borrelia_P83"/>
</dbReference>
<proteinExistence type="predicted"/>
<name>A0ABD2IRZ4_HETSC</name>
<dbReference type="AlphaFoldDB" id="A0ABD2IRZ4"/>
<organism evidence="2 3">
    <name type="scientific">Heterodera schachtii</name>
    <name type="common">Sugarbeet cyst nematode worm</name>
    <name type="synonym">Tylenchus schachtii</name>
    <dbReference type="NCBI Taxonomy" id="97005"/>
    <lineage>
        <taxon>Eukaryota</taxon>
        <taxon>Metazoa</taxon>
        <taxon>Ecdysozoa</taxon>
        <taxon>Nematoda</taxon>
        <taxon>Chromadorea</taxon>
        <taxon>Rhabditida</taxon>
        <taxon>Tylenchina</taxon>
        <taxon>Tylenchomorpha</taxon>
        <taxon>Tylenchoidea</taxon>
        <taxon>Heteroderidae</taxon>
        <taxon>Heteroderinae</taxon>
        <taxon>Heterodera</taxon>
    </lineage>
</organism>
<dbReference type="EMBL" id="JBICCN010000254">
    <property type="protein sequence ID" value="KAL3082784.1"/>
    <property type="molecule type" value="Genomic_DNA"/>
</dbReference>